<evidence type="ECO:0000256" key="2">
    <source>
        <dbReference type="ARBA" id="ARBA00023125"/>
    </source>
</evidence>
<gene>
    <name evidence="5" type="ORF">SB5857_00642</name>
</gene>
<dbReference type="AlphaFoldDB" id="A0A8B6IKG9"/>
<evidence type="ECO:0000259" key="4">
    <source>
        <dbReference type="PROSITE" id="PS51118"/>
    </source>
</evidence>
<dbReference type="GO" id="GO:0003677">
    <property type="term" value="F:DNA binding"/>
    <property type="evidence" value="ECO:0007669"/>
    <property type="project" value="UniProtKB-KW"/>
</dbReference>
<keyword evidence="1" id="KW-0805">Transcription regulation</keyword>
<dbReference type="PANTHER" id="PTHR33204">
    <property type="entry name" value="TRANSCRIPTIONAL REGULATOR, MARR FAMILY"/>
    <property type="match status" value="1"/>
</dbReference>
<keyword evidence="3" id="KW-0804">Transcription</keyword>
<dbReference type="Proteomes" id="UP000328848">
    <property type="component" value="Unassembled WGS sequence"/>
</dbReference>
<organism evidence="5 6">
    <name type="scientific">Klebsiella africana</name>
    <dbReference type="NCBI Taxonomy" id="2489010"/>
    <lineage>
        <taxon>Bacteria</taxon>
        <taxon>Pseudomonadati</taxon>
        <taxon>Pseudomonadota</taxon>
        <taxon>Gammaproteobacteria</taxon>
        <taxon>Enterobacterales</taxon>
        <taxon>Enterobacteriaceae</taxon>
        <taxon>Klebsiella/Raoultella group</taxon>
        <taxon>Klebsiella</taxon>
    </lineage>
</organism>
<accession>A0A8B6IKG9</accession>
<dbReference type="EMBL" id="CAAHGQ010000023">
    <property type="protein sequence ID" value="VGP74174.1"/>
    <property type="molecule type" value="Genomic_DNA"/>
</dbReference>
<dbReference type="PANTHER" id="PTHR33204:SF18">
    <property type="entry name" value="TRANSCRIPTIONAL REGULATORY PROTEIN"/>
    <property type="match status" value="1"/>
</dbReference>
<comment type="caution">
    <text evidence="5">The sequence shown here is derived from an EMBL/GenBank/DDBJ whole genome shotgun (WGS) entry which is preliminary data.</text>
</comment>
<dbReference type="RefSeq" id="WP_136032467.1">
    <property type="nucleotide sequence ID" value="NZ_CAAHGQ010000023.1"/>
</dbReference>
<evidence type="ECO:0000256" key="3">
    <source>
        <dbReference type="ARBA" id="ARBA00023163"/>
    </source>
</evidence>
<sequence>MSKNKALPYLEPELCGLAEGAKILGDRWVLLILREAFYGVTRFETMLAHTHITRQTLTTRLKNLTEMGLLRKVPYREAGSRERYEYVLTDKSRSLALVLFALMEWGHQQVLHSAPHIALVDTASGETAHPGFVTASGKVASPGALQIVKVGTHAET</sequence>
<dbReference type="Pfam" id="PF01638">
    <property type="entry name" value="HxlR"/>
    <property type="match status" value="1"/>
</dbReference>
<proteinExistence type="predicted"/>
<dbReference type="InterPro" id="IPR036390">
    <property type="entry name" value="WH_DNA-bd_sf"/>
</dbReference>
<protein>
    <submittedName>
        <fullName evidence="5">Putative HTH-type transcriptional regulator</fullName>
    </submittedName>
</protein>
<dbReference type="Gene3D" id="1.10.10.10">
    <property type="entry name" value="Winged helix-like DNA-binding domain superfamily/Winged helix DNA-binding domain"/>
    <property type="match status" value="1"/>
</dbReference>
<evidence type="ECO:0000256" key="1">
    <source>
        <dbReference type="ARBA" id="ARBA00023015"/>
    </source>
</evidence>
<reference evidence="5 6" key="1">
    <citation type="submission" date="2019-04" db="EMBL/GenBank/DDBJ databases">
        <authorList>
            <person name="Brisse S."/>
            <person name="Rodrigues C."/>
        </authorList>
    </citation>
    <scope>NUCLEOTIDE SEQUENCE [LARGE SCALE GENOMIC DNA]</scope>
    <source>
        <strain evidence="5">SB5857</strain>
    </source>
</reference>
<evidence type="ECO:0000313" key="5">
    <source>
        <dbReference type="EMBL" id="VGP74174.1"/>
    </source>
</evidence>
<evidence type="ECO:0000313" key="6">
    <source>
        <dbReference type="Proteomes" id="UP000328848"/>
    </source>
</evidence>
<feature type="domain" description="HTH hxlR-type" evidence="4">
    <location>
        <begin position="15"/>
        <end position="114"/>
    </location>
</feature>
<dbReference type="SUPFAM" id="SSF46785">
    <property type="entry name" value="Winged helix' DNA-binding domain"/>
    <property type="match status" value="1"/>
</dbReference>
<dbReference type="InterPro" id="IPR002577">
    <property type="entry name" value="HTH_HxlR"/>
</dbReference>
<name>A0A8B6IKG9_9ENTR</name>
<dbReference type="PROSITE" id="PS51118">
    <property type="entry name" value="HTH_HXLR"/>
    <property type="match status" value="1"/>
</dbReference>
<keyword evidence="2" id="KW-0238">DNA-binding</keyword>
<dbReference type="InterPro" id="IPR036388">
    <property type="entry name" value="WH-like_DNA-bd_sf"/>
</dbReference>